<comment type="similarity">
    <text evidence="2 13">Belongs to the LolB family.</text>
</comment>
<evidence type="ECO:0000256" key="5">
    <source>
        <dbReference type="ARBA" id="ARBA00022448"/>
    </source>
</evidence>
<gene>
    <name evidence="13" type="primary">lolB</name>
    <name evidence="15" type="ORF">SAMN05444515_11268</name>
</gene>
<dbReference type="STRING" id="1396821.SAMN05444515_11268"/>
<dbReference type="GO" id="GO:0009279">
    <property type="term" value="C:cell outer membrane"/>
    <property type="evidence" value="ECO:0007669"/>
    <property type="project" value="UniProtKB-SubCell"/>
</dbReference>
<organism evidence="15 16">
    <name type="scientific">Ectothiorhodospira marina</name>
    <dbReference type="NCBI Taxonomy" id="1396821"/>
    <lineage>
        <taxon>Bacteria</taxon>
        <taxon>Pseudomonadati</taxon>
        <taxon>Pseudomonadota</taxon>
        <taxon>Gammaproteobacteria</taxon>
        <taxon>Chromatiales</taxon>
        <taxon>Ectothiorhodospiraceae</taxon>
        <taxon>Ectothiorhodospira</taxon>
    </lineage>
</organism>
<feature type="signal peptide" evidence="14">
    <location>
        <begin position="1"/>
        <end position="18"/>
    </location>
</feature>
<dbReference type="Proteomes" id="UP000199256">
    <property type="component" value="Unassembled WGS sequence"/>
</dbReference>
<dbReference type="RefSeq" id="WP_090254297.1">
    <property type="nucleotide sequence ID" value="NZ_FOAA01000012.1"/>
</dbReference>
<feature type="chain" id="PRO_5011559436" description="Outer-membrane lipoprotein LolB" evidence="14">
    <location>
        <begin position="19"/>
        <end position="199"/>
    </location>
</feature>
<dbReference type="Pfam" id="PF03550">
    <property type="entry name" value="LolB"/>
    <property type="match status" value="1"/>
</dbReference>
<dbReference type="PROSITE" id="PS51257">
    <property type="entry name" value="PROKAR_LIPOPROTEIN"/>
    <property type="match status" value="1"/>
</dbReference>
<dbReference type="CDD" id="cd16326">
    <property type="entry name" value="LolB"/>
    <property type="match status" value="1"/>
</dbReference>
<keyword evidence="10 13" id="KW-0143">Chaperone</keyword>
<comment type="subunit">
    <text evidence="3 13">Monomer.</text>
</comment>
<evidence type="ECO:0000256" key="13">
    <source>
        <dbReference type="HAMAP-Rule" id="MF_00233"/>
    </source>
</evidence>
<keyword evidence="6 13" id="KW-0732">Signal</keyword>
<evidence type="ECO:0000256" key="6">
    <source>
        <dbReference type="ARBA" id="ARBA00022729"/>
    </source>
</evidence>
<evidence type="ECO:0000256" key="12">
    <source>
        <dbReference type="ARBA" id="ARBA00023288"/>
    </source>
</evidence>
<keyword evidence="9 13" id="KW-0564">Palmitate</keyword>
<keyword evidence="5 13" id="KW-0813">Transport</keyword>
<dbReference type="OrthoDB" id="9797618at2"/>
<evidence type="ECO:0000313" key="15">
    <source>
        <dbReference type="EMBL" id="SEL25864.1"/>
    </source>
</evidence>
<dbReference type="SUPFAM" id="SSF89392">
    <property type="entry name" value="Prokaryotic lipoproteins and lipoprotein localization factors"/>
    <property type="match status" value="1"/>
</dbReference>
<keyword evidence="16" id="KW-1185">Reference proteome</keyword>
<evidence type="ECO:0000256" key="4">
    <source>
        <dbReference type="ARBA" id="ARBA00016202"/>
    </source>
</evidence>
<keyword evidence="12 13" id="KW-0449">Lipoprotein</keyword>
<accession>A0A1H7NRB3</accession>
<dbReference type="InterPro" id="IPR029046">
    <property type="entry name" value="LolA/LolB/LppX"/>
</dbReference>
<dbReference type="InterPro" id="IPR004565">
    <property type="entry name" value="OM_lipoprot_LolB"/>
</dbReference>
<evidence type="ECO:0000256" key="14">
    <source>
        <dbReference type="SAM" id="SignalP"/>
    </source>
</evidence>
<evidence type="ECO:0000313" key="16">
    <source>
        <dbReference type="Proteomes" id="UP000199256"/>
    </source>
</evidence>
<dbReference type="HAMAP" id="MF_00233">
    <property type="entry name" value="LolB"/>
    <property type="match status" value="1"/>
</dbReference>
<proteinExistence type="inferred from homology"/>
<dbReference type="AlphaFoldDB" id="A0A1H7NRB3"/>
<comment type="function">
    <text evidence="13">Plays a critical role in the incorporation of lipoproteins in the outer membrane after they are released by the LolA protein.</text>
</comment>
<dbReference type="Gene3D" id="2.50.20.10">
    <property type="entry name" value="Lipoprotein localisation LolA/LolB/LppX"/>
    <property type="match status" value="1"/>
</dbReference>
<name>A0A1H7NRB3_9GAMM</name>
<dbReference type="EMBL" id="FOAA01000012">
    <property type="protein sequence ID" value="SEL25864.1"/>
    <property type="molecule type" value="Genomic_DNA"/>
</dbReference>
<evidence type="ECO:0000256" key="10">
    <source>
        <dbReference type="ARBA" id="ARBA00023186"/>
    </source>
</evidence>
<dbReference type="GO" id="GO:0044874">
    <property type="term" value="P:lipoprotein localization to outer membrane"/>
    <property type="evidence" value="ECO:0007669"/>
    <property type="project" value="UniProtKB-UniRule"/>
</dbReference>
<evidence type="ECO:0000256" key="11">
    <source>
        <dbReference type="ARBA" id="ARBA00023237"/>
    </source>
</evidence>
<dbReference type="GO" id="GO:0015031">
    <property type="term" value="P:protein transport"/>
    <property type="evidence" value="ECO:0007669"/>
    <property type="project" value="UniProtKB-KW"/>
</dbReference>
<evidence type="ECO:0000256" key="2">
    <source>
        <dbReference type="ARBA" id="ARBA00009696"/>
    </source>
</evidence>
<evidence type="ECO:0000256" key="7">
    <source>
        <dbReference type="ARBA" id="ARBA00022927"/>
    </source>
</evidence>
<keyword evidence="11 13" id="KW-0998">Cell outer membrane</keyword>
<evidence type="ECO:0000256" key="3">
    <source>
        <dbReference type="ARBA" id="ARBA00011245"/>
    </source>
</evidence>
<evidence type="ECO:0000256" key="9">
    <source>
        <dbReference type="ARBA" id="ARBA00023139"/>
    </source>
</evidence>
<evidence type="ECO:0000256" key="1">
    <source>
        <dbReference type="ARBA" id="ARBA00004459"/>
    </source>
</evidence>
<comment type="subcellular location">
    <subcellularLocation>
        <location evidence="1 13">Cell outer membrane</location>
        <topology evidence="1 13">Lipid-anchor</topology>
    </subcellularLocation>
</comment>
<keyword evidence="8 13" id="KW-0472">Membrane</keyword>
<protein>
    <recommendedName>
        <fullName evidence="4 13">Outer-membrane lipoprotein LolB</fullName>
    </recommendedName>
</protein>
<evidence type="ECO:0000256" key="8">
    <source>
        <dbReference type="ARBA" id="ARBA00023136"/>
    </source>
</evidence>
<dbReference type="NCBIfam" id="TIGR00548">
    <property type="entry name" value="lolB"/>
    <property type="match status" value="1"/>
</dbReference>
<reference evidence="16" key="1">
    <citation type="submission" date="2016-10" db="EMBL/GenBank/DDBJ databases">
        <authorList>
            <person name="Varghese N."/>
            <person name="Submissions S."/>
        </authorList>
    </citation>
    <scope>NUCLEOTIDE SEQUENCE [LARGE SCALE GENOMIC DNA]</scope>
    <source>
        <strain evidence="16">DSM 241</strain>
    </source>
</reference>
<keyword evidence="7 13" id="KW-0653">Protein transport</keyword>
<sequence>MMRLMIVCLAAALLAACAVRPPAPVEDAERTWQQRMEVLSVRDDWVLGGRVAVAVDEERWNANLRWRQTGEAYDIQIYGPFGRHAARLRGDASGVILTDGEGREHHARDADQLVYDTLGWRLPVKGLRYWVLGIPAPRAELEAYALDPAGRPEQLVQSGWTVRYQRYSDEHRPPLPDRMTLEFDDIRVRVLMDDWQMNP</sequence>